<evidence type="ECO:0000313" key="3">
    <source>
        <dbReference type="Proteomes" id="UP000267469"/>
    </source>
</evidence>
<dbReference type="GO" id="GO:0016491">
    <property type="term" value="F:oxidoreductase activity"/>
    <property type="evidence" value="ECO:0007669"/>
    <property type="project" value="InterPro"/>
</dbReference>
<evidence type="ECO:0000259" key="1">
    <source>
        <dbReference type="SMART" id="SM01008"/>
    </source>
</evidence>
<protein>
    <submittedName>
        <fullName evidence="2">Xanthine dehydrogenase family protein molybdopterin-binding subunit</fullName>
    </submittedName>
</protein>
<reference evidence="2 3" key="1">
    <citation type="submission" date="2018-10" db="EMBL/GenBank/DDBJ databases">
        <title>Sinomicrobium pectinilyticum sp. nov., a pectinase-producing bacterium isolated from alkaline and saline soil, and emended description of the genus Sinomicrobium.</title>
        <authorList>
            <person name="Cheng B."/>
            <person name="Li C."/>
            <person name="Lai Q."/>
            <person name="Du M."/>
            <person name="Shao Z."/>
            <person name="Xu P."/>
            <person name="Yang C."/>
        </authorList>
    </citation>
    <scope>NUCLEOTIDE SEQUENCE [LARGE SCALE GENOMIC DNA]</scope>
    <source>
        <strain evidence="2 3">5DNS001</strain>
    </source>
</reference>
<dbReference type="PANTHER" id="PTHR47495">
    <property type="entry name" value="ALDEHYDE DEHYDROGENASE"/>
    <property type="match status" value="1"/>
</dbReference>
<dbReference type="SUPFAM" id="SSF56003">
    <property type="entry name" value="Molybdenum cofactor-binding domain"/>
    <property type="match status" value="2"/>
</dbReference>
<dbReference type="PANTHER" id="PTHR47495:SF1">
    <property type="entry name" value="BLL3820 PROTEIN"/>
    <property type="match status" value="1"/>
</dbReference>
<dbReference type="PROSITE" id="PS51318">
    <property type="entry name" value="TAT"/>
    <property type="match status" value="1"/>
</dbReference>
<comment type="caution">
    <text evidence="2">The sequence shown here is derived from an EMBL/GenBank/DDBJ whole genome shotgun (WGS) entry which is preliminary data.</text>
</comment>
<dbReference type="Gene3D" id="3.90.1170.50">
    <property type="entry name" value="Aldehyde oxidase/xanthine dehydrogenase, a/b hammerhead"/>
    <property type="match status" value="1"/>
</dbReference>
<dbReference type="RefSeq" id="WP_123214826.1">
    <property type="nucleotide sequence ID" value="NZ_RJTM01000026.1"/>
</dbReference>
<sequence length="729" mass="80967">MKTLQTRRNFIKTTGCLTIGFTLGAVSAFPDVLSPVQELPRGLRRHTSVNAWLEILPDGSLRVYTGKIEIGQGIRTAVAQVAAEELYMKMNKVQVVIADTDRTPDEGYTSGSGSIEGSAMSVRYAAAYARQKLLELAAPRLNAPIADLWISEGRIGTDKNSSGISFSEVLDGRQIEDVVRPPVQLKPRKERHIIGKPVARKDIYFMVAAQPVFVHNLRFPAMVHARVVRPPSYKAKLRSIDEDVAEREFPKLLKIVRNGSFLAVLSRDEYTAIKAQEYVQQNAGWSISEPLPDIADKKLPEYLKSLPTVDETVVNKGNFAGDTSEKKWISASYFKPYIMHGAIGPSCAVGLYKEDQLFIWTHSQGVFPLRETLSGMLDMPQENIHIQGVPGAGCYGHNGADDVAAEVALLALAHPGNHIRLQWSRQEEHAWEPYGSAMILENKARLSPQGRITHWEYHLWSDTHSTRPGGNPGRLLPAQYLKRPMTDDSPGFLGGGYRNAEPYYQIPNQRVHAHFFKGPLRVSALRGLGAYANLFAIECFMDELAEHAGKNPYEFRLMHLDDPRARDVVQKLREQVSAESHPEGTGIGIAFSRYKNSAAYCAVAARVAVDKDNRINLQKMWSVIDAGETINPDGLKNQTEGGMIQSASWTLKEEVTFNTEQITSRDWNSYPVFRFNEIPEVDVTIIDRPDASPLGAGEAAQGPSAAAVVNAVYHACGKRVRRLPLEKYL</sequence>
<dbReference type="Pfam" id="PF20256">
    <property type="entry name" value="MoCoBD_2"/>
    <property type="match status" value="2"/>
</dbReference>
<keyword evidence="3" id="KW-1185">Reference proteome</keyword>
<feature type="domain" description="Aldehyde oxidase/xanthine dehydrogenase a/b hammerhead" evidence="1">
    <location>
        <begin position="208"/>
        <end position="292"/>
    </location>
</feature>
<dbReference type="InterPro" id="IPR006311">
    <property type="entry name" value="TAT_signal"/>
</dbReference>
<dbReference type="InterPro" id="IPR008274">
    <property type="entry name" value="AldOxase/xan_DH_MoCoBD1"/>
</dbReference>
<proteinExistence type="predicted"/>
<dbReference type="Pfam" id="PF02738">
    <property type="entry name" value="MoCoBD_1"/>
    <property type="match status" value="2"/>
</dbReference>
<dbReference type="InterPro" id="IPR012368">
    <property type="entry name" value="OxRdtase_Mopterin-bd_su_IorB"/>
</dbReference>
<dbReference type="InterPro" id="IPR000674">
    <property type="entry name" value="Ald_Oxase/Xan_DH_a/b"/>
</dbReference>
<evidence type="ECO:0000313" key="2">
    <source>
        <dbReference type="EMBL" id="RNL91449.1"/>
    </source>
</evidence>
<dbReference type="InterPro" id="IPR052516">
    <property type="entry name" value="N-heterocyclic_Hydroxylase"/>
</dbReference>
<dbReference type="EMBL" id="RJTM01000026">
    <property type="protein sequence ID" value="RNL91449.1"/>
    <property type="molecule type" value="Genomic_DNA"/>
</dbReference>
<dbReference type="InterPro" id="IPR046867">
    <property type="entry name" value="AldOxase/xan_DH_MoCoBD2"/>
</dbReference>
<accession>A0A3N0EUN9</accession>
<dbReference type="Gene3D" id="3.30.365.10">
    <property type="entry name" value="Aldehyde oxidase/xanthine dehydrogenase, molybdopterin binding domain"/>
    <property type="match status" value="4"/>
</dbReference>
<dbReference type="SMART" id="SM01008">
    <property type="entry name" value="Ald_Xan_dh_C"/>
    <property type="match status" value="1"/>
</dbReference>
<dbReference type="InterPro" id="IPR037165">
    <property type="entry name" value="AldOxase/xan_DH_Mopterin-bd_sf"/>
</dbReference>
<dbReference type="Proteomes" id="UP000267469">
    <property type="component" value="Unassembled WGS sequence"/>
</dbReference>
<name>A0A3N0EUN9_SINP1</name>
<dbReference type="PIRSF" id="PIRSF036389">
    <property type="entry name" value="IOR_B"/>
    <property type="match status" value="1"/>
</dbReference>
<dbReference type="OrthoDB" id="9767994at2"/>
<gene>
    <name evidence="2" type="ORF">ED312_04575</name>
</gene>
<organism evidence="2 3">
    <name type="scientific">Sinomicrobium pectinilyticum</name>
    <dbReference type="NCBI Taxonomy" id="1084421"/>
    <lineage>
        <taxon>Bacteria</taxon>
        <taxon>Pseudomonadati</taxon>
        <taxon>Bacteroidota</taxon>
        <taxon>Flavobacteriia</taxon>
        <taxon>Flavobacteriales</taxon>
        <taxon>Flavobacteriaceae</taxon>
        <taxon>Sinomicrobium</taxon>
    </lineage>
</organism>
<dbReference type="AlphaFoldDB" id="A0A3N0EUN9"/>